<keyword evidence="2" id="KW-1003">Cell membrane</keyword>
<feature type="transmembrane region" description="Helical" evidence="6">
    <location>
        <begin position="307"/>
        <end position="333"/>
    </location>
</feature>
<reference evidence="7 8" key="1">
    <citation type="journal article" date="2006" name="Environ. Microbiol.">
        <title>Whole genome analysis of the marine Bacteroidetes'Gramella forsetii' reveals adaptations to degradation of polymeric organic matter.</title>
        <authorList>
            <person name="Bauer M."/>
            <person name="Kube M."/>
            <person name="Teeling H."/>
            <person name="Richter M."/>
            <person name="Lombardot T."/>
            <person name="Allers E."/>
            <person name="Wuerdemann C.A."/>
            <person name="Quast C."/>
            <person name="Kuhl H."/>
            <person name="Knaust F."/>
            <person name="Woebken D."/>
            <person name="Bischof K."/>
            <person name="Mussmann M."/>
            <person name="Choudhuri J.V."/>
            <person name="Meyer F."/>
            <person name="Reinhardt R."/>
            <person name="Amann R.I."/>
            <person name="Gloeckner F.O."/>
        </authorList>
    </citation>
    <scope>NUCLEOTIDE SEQUENCE [LARGE SCALE GENOMIC DNA]</scope>
    <source>
        <strain evidence="7 8">KT0803</strain>
    </source>
</reference>
<evidence type="ECO:0000256" key="3">
    <source>
        <dbReference type="ARBA" id="ARBA00022692"/>
    </source>
</evidence>
<feature type="transmembrane region" description="Helical" evidence="6">
    <location>
        <begin position="12"/>
        <end position="33"/>
    </location>
</feature>
<keyword evidence="4 6" id="KW-1133">Transmembrane helix</keyword>
<comment type="subcellular location">
    <subcellularLocation>
        <location evidence="1">Cell membrane</location>
        <topology evidence="1">Multi-pass membrane protein</topology>
    </subcellularLocation>
</comment>
<dbReference type="eggNOG" id="COG2244">
    <property type="taxonomic scope" value="Bacteria"/>
</dbReference>
<feature type="transmembrane region" description="Helical" evidence="6">
    <location>
        <begin position="148"/>
        <end position="168"/>
    </location>
</feature>
<dbReference type="PANTHER" id="PTHR30250">
    <property type="entry name" value="PST FAMILY PREDICTED COLANIC ACID TRANSPORTER"/>
    <property type="match status" value="1"/>
</dbReference>
<dbReference type="KEGG" id="gfo:GFO_3263"/>
<feature type="transmembrane region" description="Helical" evidence="6">
    <location>
        <begin position="188"/>
        <end position="207"/>
    </location>
</feature>
<protein>
    <submittedName>
        <fullName evidence="7">Polysaccharide biosynthesis protein</fullName>
    </submittedName>
</protein>
<organism evidence="7 8">
    <name type="scientific">Christiangramia forsetii (strain DSM 17595 / CGMCC 1.15422 / KT0803)</name>
    <name type="common">Gramella forsetii</name>
    <dbReference type="NCBI Taxonomy" id="411154"/>
    <lineage>
        <taxon>Bacteria</taxon>
        <taxon>Pseudomonadati</taxon>
        <taxon>Bacteroidota</taxon>
        <taxon>Flavobacteriia</taxon>
        <taxon>Flavobacteriales</taxon>
        <taxon>Flavobacteriaceae</taxon>
        <taxon>Christiangramia</taxon>
    </lineage>
</organism>
<dbReference type="EMBL" id="CU207366">
    <property type="protein sequence ID" value="CAL68206.1"/>
    <property type="molecule type" value="Genomic_DNA"/>
</dbReference>
<feature type="transmembrane region" description="Helical" evidence="6">
    <location>
        <begin position="434"/>
        <end position="450"/>
    </location>
</feature>
<dbReference type="STRING" id="411154.GFO_3263"/>
<feature type="transmembrane region" description="Helical" evidence="6">
    <location>
        <begin position="80"/>
        <end position="102"/>
    </location>
</feature>
<feature type="transmembrane region" description="Helical" evidence="6">
    <location>
        <begin position="114"/>
        <end position="136"/>
    </location>
</feature>
<feature type="transmembrane region" description="Helical" evidence="6">
    <location>
        <begin position="265"/>
        <end position="287"/>
    </location>
</feature>
<dbReference type="InterPro" id="IPR050833">
    <property type="entry name" value="Poly_Biosynth_Transport"/>
</dbReference>
<dbReference type="Proteomes" id="UP000000755">
    <property type="component" value="Chromosome"/>
</dbReference>
<dbReference type="Pfam" id="PF01943">
    <property type="entry name" value="Polysacc_synt"/>
    <property type="match status" value="1"/>
</dbReference>
<feature type="transmembrane region" description="Helical" evidence="6">
    <location>
        <begin position="45"/>
        <end position="68"/>
    </location>
</feature>
<evidence type="ECO:0000256" key="5">
    <source>
        <dbReference type="ARBA" id="ARBA00023136"/>
    </source>
</evidence>
<feature type="transmembrane region" description="Helical" evidence="6">
    <location>
        <begin position="345"/>
        <end position="362"/>
    </location>
</feature>
<sequence length="484" mass="55260">MLSTFKKLFQQTFIYGLATVLPRMLSFLLVPLYTEILPKEEYGEISVIFAYFVLFNVILAYGMETAFFRFYNKQSNKREVLSTSGISLVISSLLFFGIAFISKEWISAITGIPIQYINLAIWILLLDALVIIPFAWLRASEKPMRYAIIKILNVAVNLGLNVFFLLFLKDLAEGSEIFQTIYIPDFEISYVFIANLIASSLTLLLMFPFYIKIDFKFNSTLWKSMMRYAFPVLIAGIAFSINEVFDRIMLDYLLPEDIARSEIGAYSACYKLALFMTLFATAFRLGIEPFFFSHAESKNAAQTYAQITNYFVVFGSLILVGVIVFVDFLKLILIQNDTYWEAMEIVPLILLANLFLGIYHNLSVWYKITDRTKFGGYISLAGAVLTIALNLWLIPVISYTGSAIATLAAYGLMMLLSFYFGQKYYPIPYNIKKIGGYLFLSIIISALSFYVFRGNYFVGIPLLLLFIGIVYFSEKKQILKIIQS</sequence>
<keyword evidence="3 6" id="KW-0812">Transmembrane</keyword>
<dbReference type="HOGENOM" id="CLU_022017_7_2_10"/>
<evidence type="ECO:0000256" key="6">
    <source>
        <dbReference type="SAM" id="Phobius"/>
    </source>
</evidence>
<dbReference type="PANTHER" id="PTHR30250:SF11">
    <property type="entry name" value="O-ANTIGEN TRANSPORTER-RELATED"/>
    <property type="match status" value="1"/>
</dbReference>
<dbReference type="GO" id="GO:0005886">
    <property type="term" value="C:plasma membrane"/>
    <property type="evidence" value="ECO:0007669"/>
    <property type="project" value="UniProtKB-SubCell"/>
</dbReference>
<keyword evidence="5 6" id="KW-0472">Membrane</keyword>
<dbReference type="InterPro" id="IPR002797">
    <property type="entry name" value="Polysacc_synth"/>
</dbReference>
<evidence type="ECO:0000256" key="2">
    <source>
        <dbReference type="ARBA" id="ARBA00022475"/>
    </source>
</evidence>
<feature type="transmembrane region" description="Helical" evidence="6">
    <location>
        <begin position="228"/>
        <end position="245"/>
    </location>
</feature>
<evidence type="ECO:0000256" key="1">
    <source>
        <dbReference type="ARBA" id="ARBA00004651"/>
    </source>
</evidence>
<feature type="transmembrane region" description="Helical" evidence="6">
    <location>
        <begin position="374"/>
        <end position="397"/>
    </location>
</feature>
<proteinExistence type="predicted"/>
<feature type="transmembrane region" description="Helical" evidence="6">
    <location>
        <begin position="456"/>
        <end position="473"/>
    </location>
</feature>
<accession>A0M6G1</accession>
<feature type="transmembrane region" description="Helical" evidence="6">
    <location>
        <begin position="403"/>
        <end position="422"/>
    </location>
</feature>
<evidence type="ECO:0000256" key="4">
    <source>
        <dbReference type="ARBA" id="ARBA00022989"/>
    </source>
</evidence>
<dbReference type="AlphaFoldDB" id="A0M6G1"/>
<name>A0M6G1_CHRFK</name>
<evidence type="ECO:0000313" key="8">
    <source>
        <dbReference type="Proteomes" id="UP000000755"/>
    </source>
</evidence>
<evidence type="ECO:0000313" key="7">
    <source>
        <dbReference type="EMBL" id="CAL68206.1"/>
    </source>
</evidence>
<gene>
    <name evidence="7" type="ordered locus">GFO_3263</name>
</gene>